<name>A0A2T6C6I2_9FLAO</name>
<keyword evidence="2" id="KW-0808">Transferase</keyword>
<dbReference type="OrthoDB" id="1116389at2"/>
<keyword evidence="3" id="KW-1185">Reference proteome</keyword>
<dbReference type="Pfam" id="PF00534">
    <property type="entry name" value="Glycos_transf_1"/>
    <property type="match status" value="1"/>
</dbReference>
<evidence type="ECO:0000313" key="3">
    <source>
        <dbReference type="Proteomes" id="UP000244090"/>
    </source>
</evidence>
<dbReference type="GO" id="GO:0016757">
    <property type="term" value="F:glycosyltransferase activity"/>
    <property type="evidence" value="ECO:0007669"/>
    <property type="project" value="InterPro"/>
</dbReference>
<dbReference type="InterPro" id="IPR001296">
    <property type="entry name" value="Glyco_trans_1"/>
</dbReference>
<organism evidence="2 3">
    <name type="scientific">Kordia periserrulae</name>
    <dbReference type="NCBI Taxonomy" id="701523"/>
    <lineage>
        <taxon>Bacteria</taxon>
        <taxon>Pseudomonadati</taxon>
        <taxon>Bacteroidota</taxon>
        <taxon>Flavobacteriia</taxon>
        <taxon>Flavobacteriales</taxon>
        <taxon>Flavobacteriaceae</taxon>
        <taxon>Kordia</taxon>
    </lineage>
</organism>
<dbReference type="Proteomes" id="UP000244090">
    <property type="component" value="Unassembled WGS sequence"/>
</dbReference>
<reference evidence="2 3" key="1">
    <citation type="submission" date="2018-04" db="EMBL/GenBank/DDBJ databases">
        <title>Genomic Encyclopedia of Archaeal and Bacterial Type Strains, Phase II (KMG-II): from individual species to whole genera.</title>
        <authorList>
            <person name="Goeker M."/>
        </authorList>
    </citation>
    <scope>NUCLEOTIDE SEQUENCE [LARGE SCALE GENOMIC DNA]</scope>
    <source>
        <strain evidence="2 3">DSM 25731</strain>
    </source>
</reference>
<dbReference type="AlphaFoldDB" id="A0A2T6C6I2"/>
<sequence>MNKPTQHIVFLTPGFAESEADSTTIPVLQVFLKSIRKALPEAKLTLLAFQFPFTKKRYHWHGIEVIPLNGKNKRLRKLQTWRKAAKTLKKLHKIQKIDTIHSFWIGECARIGQKFVDKYKVNHVVTVMGQDASIKNSYGVYLENSNARLVTLCENHQKTLLKNYGFISTIIPWHLDVSDVPPLQQNTIDILGVGALNSVKNYSDFVDIIAVLAKTHPNLNVTIIGDGDQRNAIETKIKSLGLEDTITLLGTLPRNDVFQKMVQSNILLHTSHYESFGFVFLEALYSGMHIVSTNVGLAKASDKWKVCHEKMELIEACESLLSQKNVSKERVLLSSETETINAYLSLYHA</sequence>
<feature type="domain" description="Glycosyl transferase family 1" evidence="1">
    <location>
        <begin position="183"/>
        <end position="298"/>
    </location>
</feature>
<evidence type="ECO:0000313" key="2">
    <source>
        <dbReference type="EMBL" id="PTX63897.1"/>
    </source>
</evidence>
<dbReference type="PANTHER" id="PTHR45871">
    <property type="entry name" value="N-ACETYLGLUCOSAMINYL-PHOSPHATIDYLINOSITOL BIOSYNTHETIC PROTEIN"/>
    <property type="match status" value="1"/>
</dbReference>
<accession>A0A2T6C6I2</accession>
<dbReference type="PANTHER" id="PTHR45871:SF1">
    <property type="entry name" value="PHOSPHATIDYLINOSITOL N-ACETYLGLUCOSAMINYLTRANSFERASE SUBUNIT A"/>
    <property type="match status" value="1"/>
</dbReference>
<comment type="caution">
    <text evidence="2">The sequence shown here is derived from an EMBL/GenBank/DDBJ whole genome shotgun (WGS) entry which is preliminary data.</text>
</comment>
<proteinExistence type="predicted"/>
<gene>
    <name evidence="2" type="ORF">C8N46_101506</name>
</gene>
<dbReference type="RefSeq" id="WP_108113258.1">
    <property type="nucleotide sequence ID" value="NZ_QBKT01000001.1"/>
</dbReference>
<protein>
    <submittedName>
        <fullName evidence="2">Glycosyltransferase involved in cell wall biosynthesis</fullName>
    </submittedName>
</protein>
<dbReference type="SUPFAM" id="SSF53756">
    <property type="entry name" value="UDP-Glycosyltransferase/glycogen phosphorylase"/>
    <property type="match status" value="1"/>
</dbReference>
<dbReference type="Gene3D" id="3.40.50.2000">
    <property type="entry name" value="Glycogen Phosphorylase B"/>
    <property type="match status" value="2"/>
</dbReference>
<evidence type="ECO:0000259" key="1">
    <source>
        <dbReference type="Pfam" id="PF00534"/>
    </source>
</evidence>
<dbReference type="EMBL" id="QBKT01000001">
    <property type="protein sequence ID" value="PTX63897.1"/>
    <property type="molecule type" value="Genomic_DNA"/>
</dbReference>